<evidence type="ECO:0000313" key="5">
    <source>
        <dbReference type="Proteomes" id="UP000268291"/>
    </source>
</evidence>
<sequence>MHATRRQPSPLLLRDPAAVVPVVSASTGSGSAVSASSRSAGRSWGGPLLVLVAVLAVLWTVPIAVDTIMMGGALVERVALFLVVTFALGGCFPVVVAGRRRRLERH</sequence>
<dbReference type="EMBL" id="PYAU01000001">
    <property type="protein sequence ID" value="PSL38479.1"/>
    <property type="molecule type" value="Genomic_DNA"/>
</dbReference>
<name>A0A2P8GWZ1_9MICO</name>
<evidence type="ECO:0000313" key="3">
    <source>
        <dbReference type="EMBL" id="RUQ87001.1"/>
    </source>
</evidence>
<keyword evidence="5" id="KW-1185">Reference proteome</keyword>
<dbReference type="AlphaFoldDB" id="A0A2P8GWZ1"/>
<keyword evidence="1" id="KW-0812">Transmembrane</keyword>
<feature type="transmembrane region" description="Helical" evidence="1">
    <location>
        <begin position="78"/>
        <end position="98"/>
    </location>
</feature>
<evidence type="ECO:0000256" key="1">
    <source>
        <dbReference type="SAM" id="Phobius"/>
    </source>
</evidence>
<reference evidence="2 4" key="1">
    <citation type="submission" date="2018-03" db="EMBL/GenBank/DDBJ databases">
        <title>Genomic Encyclopedia of Archaeal and Bacterial Type Strains, Phase II (KMG-II): from individual species to whole genera.</title>
        <authorList>
            <person name="Goeker M."/>
        </authorList>
    </citation>
    <scope>NUCLEOTIDE SEQUENCE [LARGE SCALE GENOMIC DNA]</scope>
    <source>
        <strain evidence="2 4">DSM 21548</strain>
    </source>
</reference>
<organism evidence="2 4">
    <name type="scientific">Labedella gwakjiensis</name>
    <dbReference type="NCBI Taxonomy" id="390269"/>
    <lineage>
        <taxon>Bacteria</taxon>
        <taxon>Bacillati</taxon>
        <taxon>Actinomycetota</taxon>
        <taxon>Actinomycetes</taxon>
        <taxon>Micrococcales</taxon>
        <taxon>Microbacteriaceae</taxon>
        <taxon>Labedella</taxon>
    </lineage>
</organism>
<keyword evidence="1" id="KW-1133">Transmembrane helix</keyword>
<evidence type="ECO:0000313" key="4">
    <source>
        <dbReference type="Proteomes" id="UP000241203"/>
    </source>
</evidence>
<keyword evidence="1" id="KW-0472">Membrane</keyword>
<dbReference type="EMBL" id="RZGY01000001">
    <property type="protein sequence ID" value="RUQ87001.1"/>
    <property type="molecule type" value="Genomic_DNA"/>
</dbReference>
<reference evidence="3 5" key="2">
    <citation type="submission" date="2018-12" db="EMBL/GenBank/DDBJ databases">
        <authorList>
            <person name="hu s."/>
            <person name="Xu Y."/>
            <person name="Xu B."/>
            <person name="Li F."/>
        </authorList>
    </citation>
    <scope>NUCLEOTIDE SEQUENCE [LARGE SCALE GENOMIC DNA]</scope>
    <source>
        <strain evidence="3 5">KSW2-17</strain>
    </source>
</reference>
<proteinExistence type="predicted"/>
<feature type="transmembrane region" description="Helical" evidence="1">
    <location>
        <begin position="48"/>
        <end position="72"/>
    </location>
</feature>
<comment type="caution">
    <text evidence="2">The sequence shown here is derived from an EMBL/GenBank/DDBJ whole genome shotgun (WGS) entry which is preliminary data.</text>
</comment>
<protein>
    <submittedName>
        <fullName evidence="2">Uncharacterized protein</fullName>
    </submittedName>
</protein>
<evidence type="ECO:0000313" key="2">
    <source>
        <dbReference type="EMBL" id="PSL38479.1"/>
    </source>
</evidence>
<accession>A0A2P8GWZ1</accession>
<dbReference type="Proteomes" id="UP000268291">
    <property type="component" value="Unassembled WGS sequence"/>
</dbReference>
<dbReference type="Proteomes" id="UP000241203">
    <property type="component" value="Unassembled WGS sequence"/>
</dbReference>
<dbReference type="RefSeq" id="WP_106563491.1">
    <property type="nucleotide sequence ID" value="NZ_PYAU01000001.1"/>
</dbReference>
<gene>
    <name evidence="2" type="ORF">CLV49_2104</name>
    <name evidence="3" type="ORF">ELQ93_08695</name>
</gene>